<feature type="modified residue" description="4-aspartylphosphate" evidence="1">
    <location>
        <position position="75"/>
    </location>
</feature>
<protein>
    <recommendedName>
        <fullName evidence="2">Response regulatory domain-containing protein</fullName>
    </recommendedName>
</protein>
<dbReference type="InterPro" id="IPR011006">
    <property type="entry name" value="CheY-like_superfamily"/>
</dbReference>
<keyword evidence="1" id="KW-0597">Phosphoprotein</keyword>
<dbReference type="GO" id="GO:0000160">
    <property type="term" value="P:phosphorelay signal transduction system"/>
    <property type="evidence" value="ECO:0007669"/>
    <property type="project" value="InterPro"/>
</dbReference>
<evidence type="ECO:0000259" key="2">
    <source>
        <dbReference type="PROSITE" id="PS50110"/>
    </source>
</evidence>
<sequence length="275" mass="30876">MTQQQPRVFLIEDQGLVAHSIMTILREDGSDQYPESPIVPRGSFKWVKSPSVAVDFLRQQAAAPGGWRPDIALVDYHFERSDSASDRMTGLSVLHALHSHSPETKKVIFSGHATRQGRSLFHAAAYHWFDVRDSLSKGGTARDMTDLLSGKHTTPHALAVRLHDHARRIDAFFQNELHLAVLQNWHETSGIDKALEDRLHASRPTITRCKKSLAVAAQSFSDVFDVGLVTDTDDRGRAAKRVKDRLADFLANNHSFFGDPALEDILRRWGPWATR</sequence>
<dbReference type="RefSeq" id="WP_146825270.1">
    <property type="nucleotide sequence ID" value="NZ_BAAAYQ010000001.1"/>
</dbReference>
<proteinExistence type="predicted"/>
<dbReference type="EMBL" id="BJZQ01000001">
    <property type="protein sequence ID" value="GEO87918.1"/>
    <property type="molecule type" value="Genomic_DNA"/>
</dbReference>
<dbReference type="SUPFAM" id="SSF52172">
    <property type="entry name" value="CheY-like"/>
    <property type="match status" value="1"/>
</dbReference>
<comment type="caution">
    <text evidence="3">The sequence shown here is derived from an EMBL/GenBank/DDBJ whole genome shotgun (WGS) entry which is preliminary data.</text>
</comment>
<evidence type="ECO:0000313" key="4">
    <source>
        <dbReference type="Proteomes" id="UP000321769"/>
    </source>
</evidence>
<evidence type="ECO:0000256" key="1">
    <source>
        <dbReference type="PROSITE-ProRule" id="PRU00169"/>
    </source>
</evidence>
<organism evidence="3 4">
    <name type="scientific">Aeromicrobium flavum</name>
    <dbReference type="NCBI Taxonomy" id="416568"/>
    <lineage>
        <taxon>Bacteria</taxon>
        <taxon>Bacillati</taxon>
        <taxon>Actinomycetota</taxon>
        <taxon>Actinomycetes</taxon>
        <taxon>Propionibacteriales</taxon>
        <taxon>Nocardioidaceae</taxon>
        <taxon>Aeromicrobium</taxon>
    </lineage>
</organism>
<reference evidence="3 4" key="1">
    <citation type="submission" date="2019-07" db="EMBL/GenBank/DDBJ databases">
        <title>Whole genome shotgun sequence of Aeromicrobium flavum NBRC 107625.</title>
        <authorList>
            <person name="Hosoyama A."/>
            <person name="Uohara A."/>
            <person name="Ohji S."/>
            <person name="Ichikawa N."/>
        </authorList>
    </citation>
    <scope>NUCLEOTIDE SEQUENCE [LARGE SCALE GENOMIC DNA]</scope>
    <source>
        <strain evidence="3 4">NBRC 107625</strain>
    </source>
</reference>
<dbReference type="InterPro" id="IPR001789">
    <property type="entry name" value="Sig_transdc_resp-reg_receiver"/>
</dbReference>
<accession>A0A512HR43</accession>
<dbReference type="PROSITE" id="PS50110">
    <property type="entry name" value="RESPONSE_REGULATORY"/>
    <property type="match status" value="1"/>
</dbReference>
<keyword evidence="4" id="KW-1185">Reference proteome</keyword>
<name>A0A512HR43_9ACTN</name>
<feature type="domain" description="Response regulatory" evidence="2">
    <location>
        <begin position="7"/>
        <end position="152"/>
    </location>
</feature>
<gene>
    <name evidence="3" type="ORF">AFL01nite_02450</name>
</gene>
<dbReference type="Proteomes" id="UP000321769">
    <property type="component" value="Unassembled WGS sequence"/>
</dbReference>
<dbReference type="AlphaFoldDB" id="A0A512HR43"/>
<dbReference type="Gene3D" id="3.40.50.2300">
    <property type="match status" value="1"/>
</dbReference>
<evidence type="ECO:0000313" key="3">
    <source>
        <dbReference type="EMBL" id="GEO87918.1"/>
    </source>
</evidence>